<proteinExistence type="predicted"/>
<keyword evidence="2" id="KW-1185">Reference proteome</keyword>
<comment type="caution">
    <text evidence="1">The sequence shown here is derived from an EMBL/GenBank/DDBJ whole genome shotgun (WGS) entry which is preliminary data.</text>
</comment>
<gene>
    <name evidence="1" type="ORF">CMMCAS07_06380</name>
</gene>
<name>A0A1Y3F9Q8_CLAMM</name>
<organism evidence="1 2">
    <name type="scientific">Clavibacter michiganensis subsp. michiganensis</name>
    <dbReference type="NCBI Taxonomy" id="33013"/>
    <lineage>
        <taxon>Bacteria</taxon>
        <taxon>Bacillati</taxon>
        <taxon>Actinomycetota</taxon>
        <taxon>Actinomycetes</taxon>
        <taxon>Micrococcales</taxon>
        <taxon>Microbacteriaceae</taxon>
        <taxon>Clavibacter</taxon>
    </lineage>
</organism>
<dbReference type="AlphaFoldDB" id="A0A1Y3F9Q8"/>
<dbReference type="SUPFAM" id="SSF49899">
    <property type="entry name" value="Concanavalin A-like lectins/glucanases"/>
    <property type="match status" value="1"/>
</dbReference>
<accession>A0A1Y3F9Q8</accession>
<evidence type="ECO:0000313" key="1">
    <source>
        <dbReference type="EMBL" id="OUE04554.1"/>
    </source>
</evidence>
<evidence type="ECO:0000313" key="2">
    <source>
        <dbReference type="Proteomes" id="UP000195062"/>
    </source>
</evidence>
<sequence>MSPTAGMTLWLDGRQVAANTSFRAAENTTGWWRIGYDNLDTWPAAGNRYFTGSMRYAAVYSTTLTATQIQNHYNAGR</sequence>
<protein>
    <submittedName>
        <fullName evidence="1">Uncharacterized protein</fullName>
    </submittedName>
</protein>
<dbReference type="EMBL" id="MDHH01000001">
    <property type="protein sequence ID" value="OUE04554.1"/>
    <property type="molecule type" value="Genomic_DNA"/>
</dbReference>
<reference evidence="1 2" key="1">
    <citation type="submission" date="2016-08" db="EMBL/GenBank/DDBJ databases">
        <title>Genome sequence of Clavibacter michiganensis subsp. michiganensis strain CASJ007.</title>
        <authorList>
            <person name="Thapa S.P."/>
            <person name="Coaker G."/>
        </authorList>
    </citation>
    <scope>NUCLEOTIDE SEQUENCE [LARGE SCALE GENOMIC DNA]</scope>
    <source>
        <strain evidence="1">CASJ007</strain>
    </source>
</reference>
<dbReference type="Gene3D" id="2.60.120.200">
    <property type="match status" value="1"/>
</dbReference>
<dbReference type="Pfam" id="PF13385">
    <property type="entry name" value="Laminin_G_3"/>
    <property type="match status" value="1"/>
</dbReference>
<dbReference type="Proteomes" id="UP000195062">
    <property type="component" value="Unassembled WGS sequence"/>
</dbReference>
<dbReference type="InterPro" id="IPR013320">
    <property type="entry name" value="ConA-like_dom_sf"/>
</dbReference>